<organism evidence="1 2">
    <name type="scientific">Ilex paraguariensis</name>
    <name type="common">yerba mate</name>
    <dbReference type="NCBI Taxonomy" id="185542"/>
    <lineage>
        <taxon>Eukaryota</taxon>
        <taxon>Viridiplantae</taxon>
        <taxon>Streptophyta</taxon>
        <taxon>Embryophyta</taxon>
        <taxon>Tracheophyta</taxon>
        <taxon>Spermatophyta</taxon>
        <taxon>Magnoliopsida</taxon>
        <taxon>eudicotyledons</taxon>
        <taxon>Gunneridae</taxon>
        <taxon>Pentapetalae</taxon>
        <taxon>asterids</taxon>
        <taxon>campanulids</taxon>
        <taxon>Aquifoliales</taxon>
        <taxon>Aquifoliaceae</taxon>
        <taxon>Ilex</taxon>
    </lineage>
</organism>
<evidence type="ECO:0000313" key="2">
    <source>
        <dbReference type="Proteomes" id="UP001642360"/>
    </source>
</evidence>
<protein>
    <submittedName>
        <fullName evidence="1">Uncharacterized protein</fullName>
    </submittedName>
</protein>
<gene>
    <name evidence="1" type="ORF">ILEXP_LOCUS28261</name>
</gene>
<proteinExistence type="predicted"/>
<dbReference type="Proteomes" id="UP001642360">
    <property type="component" value="Unassembled WGS sequence"/>
</dbReference>
<accession>A0ABC8SRS5</accession>
<name>A0ABC8SRS5_9AQUA</name>
<reference evidence="1 2" key="1">
    <citation type="submission" date="2024-02" db="EMBL/GenBank/DDBJ databases">
        <authorList>
            <person name="Vignale AGUSTIN F."/>
            <person name="Sosa J E."/>
            <person name="Modenutti C."/>
        </authorList>
    </citation>
    <scope>NUCLEOTIDE SEQUENCE [LARGE SCALE GENOMIC DNA]</scope>
</reference>
<dbReference type="EMBL" id="CAUOFW020003380">
    <property type="protein sequence ID" value="CAK9159563.1"/>
    <property type="molecule type" value="Genomic_DNA"/>
</dbReference>
<dbReference type="SUPFAM" id="SSF52047">
    <property type="entry name" value="RNI-like"/>
    <property type="match status" value="1"/>
</dbReference>
<dbReference type="InterPro" id="IPR032675">
    <property type="entry name" value="LRR_dom_sf"/>
</dbReference>
<sequence>MSYLQVISDSVVANITETLRHLQVLALCYCFGETSSLSFKCHMPNLRKLKLERVAPWMNNDDLVILTQNCTNLIELSLLECALLNTESQDIISSGWPGLVSIHLEDCGEVTINGVTSLFDCSALEDLLLRHNGDGISRNFILDAASKMPMLRKVLLDMCDSRDGDFDIPTFNIIFCLESIPVSLFSPFMSRLQIGWYILTIVELLQYADRYFLSVVTIARCKLQRFTLDLQKVEACRKPVHKETLLLVWDSKVLTKTVVKERV</sequence>
<dbReference type="Gene3D" id="3.80.10.10">
    <property type="entry name" value="Ribonuclease Inhibitor"/>
    <property type="match status" value="1"/>
</dbReference>
<comment type="caution">
    <text evidence="1">The sequence shown here is derived from an EMBL/GenBank/DDBJ whole genome shotgun (WGS) entry which is preliminary data.</text>
</comment>
<dbReference type="AlphaFoldDB" id="A0ABC8SRS5"/>
<evidence type="ECO:0000313" key="1">
    <source>
        <dbReference type="EMBL" id="CAK9159563.1"/>
    </source>
</evidence>
<keyword evidence="2" id="KW-1185">Reference proteome</keyword>